<dbReference type="OrthoDB" id="5545891at2759"/>
<keyword evidence="2" id="KW-1185">Reference proteome</keyword>
<protein>
    <submittedName>
        <fullName evidence="1">Uncharacterized protein</fullName>
    </submittedName>
</protein>
<evidence type="ECO:0000313" key="2">
    <source>
        <dbReference type="Proteomes" id="UP000187429"/>
    </source>
</evidence>
<dbReference type="Proteomes" id="UP000187429">
    <property type="component" value="Unassembled WGS sequence"/>
</dbReference>
<evidence type="ECO:0000313" key="1">
    <source>
        <dbReference type="EMBL" id="OMJ21678.1"/>
    </source>
</evidence>
<sequence length="85" mass="9569">MRVLISDLESSINQCRVGILYKTIELPGRAPQLLGTVNNPLVDQEKLDTLLAIKKAEWHSRNIGKKKHFQQCQQSASNFALTPPK</sequence>
<reference evidence="2" key="1">
    <citation type="submission" date="2017-01" db="EMBL/GenBank/DDBJ databases">
        <authorList>
            <person name="Wang Y."/>
            <person name="White M."/>
            <person name="Kvist S."/>
            <person name="Moncalvo J.-M."/>
        </authorList>
    </citation>
    <scope>NUCLEOTIDE SEQUENCE [LARGE SCALE GENOMIC DNA]</scope>
    <source>
        <strain evidence="2">ID-206-W2</strain>
    </source>
</reference>
<comment type="caution">
    <text evidence="1">The sequence shown here is derived from an EMBL/GenBank/DDBJ whole genome shotgun (WGS) entry which is preliminary data.</text>
</comment>
<dbReference type="EMBL" id="LSSM01002443">
    <property type="protein sequence ID" value="OMJ21678.1"/>
    <property type="molecule type" value="Genomic_DNA"/>
</dbReference>
<gene>
    <name evidence="1" type="ORF">AYI69_g5726</name>
</gene>
<accession>A0A1R1Y451</accession>
<proteinExistence type="predicted"/>
<name>A0A1R1Y451_9FUNG</name>
<organism evidence="1 2">
    <name type="scientific">Smittium culicis</name>
    <dbReference type="NCBI Taxonomy" id="133412"/>
    <lineage>
        <taxon>Eukaryota</taxon>
        <taxon>Fungi</taxon>
        <taxon>Fungi incertae sedis</taxon>
        <taxon>Zoopagomycota</taxon>
        <taxon>Kickxellomycotina</taxon>
        <taxon>Harpellomycetes</taxon>
        <taxon>Harpellales</taxon>
        <taxon>Legeriomycetaceae</taxon>
        <taxon>Smittium</taxon>
    </lineage>
</organism>
<dbReference type="AlphaFoldDB" id="A0A1R1Y451"/>